<evidence type="ECO:0000313" key="1">
    <source>
        <dbReference type="EMBL" id="KAI4461480.1"/>
    </source>
</evidence>
<keyword evidence="1" id="KW-0547">Nucleotide-binding</keyword>
<proteinExistence type="predicted"/>
<dbReference type="Proteomes" id="UP001056778">
    <property type="component" value="Chromosome 5"/>
</dbReference>
<accession>A0ACB9T3T2</accession>
<reference evidence="1" key="1">
    <citation type="submission" date="2022-04" db="EMBL/GenBank/DDBJ databases">
        <title>Chromosome-scale genome assembly of Holotrichia oblita Faldermann.</title>
        <authorList>
            <person name="Rongchong L."/>
        </authorList>
    </citation>
    <scope>NUCLEOTIDE SEQUENCE</scope>
    <source>
        <strain evidence="1">81SQS9</strain>
    </source>
</reference>
<comment type="caution">
    <text evidence="1">The sequence shown here is derived from an EMBL/GenBank/DDBJ whole genome shotgun (WGS) entry which is preliminary data.</text>
</comment>
<gene>
    <name evidence="1" type="ORF">MML48_5g00006566</name>
</gene>
<sequence>MHCDNKTKSFFMQPKSCTGIIKRSRAADWNLAEPTWIGRLRLISKNEECYIKLEDKATGELYAKCPIEIYPGPSIESVSDSSRYFVLRIQDDTGRSAFIGIGFGDRSDSFDLNVALQDHFKWKNKEKQITNEPNQPELDLKFKEGETIKINMKITKKDGTEATTPKGKLRTTAGLGLLPPPPGSTNRLPAPPGSSPASSPAHVPKSNTSNDSWTEFTSAPTKHLFTNLKTPIKHDNQSNVVYKLDCKDCNKCYIGQTKQYLKKRIYNHQYTATHNVTAETALSKHSKDRRHNFDFQNTKILKKENNYKKRLIYEMIYIKKDENAVNFRTDIDNLSVIYNNLIHA</sequence>
<keyword evidence="2" id="KW-1185">Reference proteome</keyword>
<evidence type="ECO:0000313" key="2">
    <source>
        <dbReference type="Proteomes" id="UP001056778"/>
    </source>
</evidence>
<name>A0ACB9T3T2_HOLOL</name>
<dbReference type="EMBL" id="CM043019">
    <property type="protein sequence ID" value="KAI4461480.1"/>
    <property type="molecule type" value="Genomic_DNA"/>
</dbReference>
<protein>
    <submittedName>
        <fullName evidence="1">Atp-binding cassette abc transporter-related</fullName>
    </submittedName>
</protein>
<keyword evidence="1" id="KW-0067">ATP-binding</keyword>
<organism evidence="1 2">
    <name type="scientific">Holotrichia oblita</name>
    <name type="common">Chafer beetle</name>
    <dbReference type="NCBI Taxonomy" id="644536"/>
    <lineage>
        <taxon>Eukaryota</taxon>
        <taxon>Metazoa</taxon>
        <taxon>Ecdysozoa</taxon>
        <taxon>Arthropoda</taxon>
        <taxon>Hexapoda</taxon>
        <taxon>Insecta</taxon>
        <taxon>Pterygota</taxon>
        <taxon>Neoptera</taxon>
        <taxon>Endopterygota</taxon>
        <taxon>Coleoptera</taxon>
        <taxon>Polyphaga</taxon>
        <taxon>Scarabaeiformia</taxon>
        <taxon>Scarabaeidae</taxon>
        <taxon>Melolonthinae</taxon>
        <taxon>Holotrichia</taxon>
    </lineage>
</organism>